<keyword evidence="5" id="KW-0963">Cytoplasm</keyword>
<evidence type="ECO:0000256" key="9">
    <source>
        <dbReference type="ARBA" id="ARBA00022801"/>
    </source>
</evidence>
<dbReference type="AlphaFoldDB" id="X1AG03"/>
<keyword evidence="9" id="KW-0378">Hydrolase</keyword>
<dbReference type="EMBL" id="BART01013766">
    <property type="protein sequence ID" value="GAG80864.1"/>
    <property type="molecule type" value="Genomic_DNA"/>
</dbReference>
<accession>X1AG03</accession>
<dbReference type="GO" id="GO:0005737">
    <property type="term" value="C:cytoplasm"/>
    <property type="evidence" value="ECO:0007669"/>
    <property type="project" value="UniProtKB-SubCell"/>
</dbReference>
<dbReference type="InterPro" id="IPR012337">
    <property type="entry name" value="RNaseH-like_sf"/>
</dbReference>
<evidence type="ECO:0000256" key="3">
    <source>
        <dbReference type="ARBA" id="ARBA00004496"/>
    </source>
</evidence>
<dbReference type="InterPro" id="IPR001352">
    <property type="entry name" value="RNase_HII/HIII"/>
</dbReference>
<dbReference type="GO" id="GO:0046872">
    <property type="term" value="F:metal ion binding"/>
    <property type="evidence" value="ECO:0007669"/>
    <property type="project" value="UniProtKB-KW"/>
</dbReference>
<evidence type="ECO:0000259" key="10">
    <source>
        <dbReference type="PROSITE" id="PS51975"/>
    </source>
</evidence>
<gene>
    <name evidence="11" type="ORF">S01H4_27938</name>
</gene>
<evidence type="ECO:0000256" key="7">
    <source>
        <dbReference type="ARBA" id="ARBA00022723"/>
    </source>
</evidence>
<dbReference type="EC" id="3.1.26.4" evidence="4"/>
<sequence length="213" mass="24189">EVGKGELFGPMIVGSVAVTPEETISLQFAGVRDSKDLKKEQIREISDVIRKGSIAWKTWPIGAERFNELFDKFQEEQQTLNDLLAWSHSKALQEVLEQLDEKGLGKQRILVIIDEFSRISTDKRLAEIIKDRNIEVIQTPRAEGESVAVAAASIIARARRDGMMDHLSTEIGIPLEAKNLDDLLKHPGARNAVRLVYLRKYEREILPVVFFRR</sequence>
<evidence type="ECO:0000256" key="2">
    <source>
        <dbReference type="ARBA" id="ARBA00004065"/>
    </source>
</evidence>
<keyword evidence="8" id="KW-0255">Endonuclease</keyword>
<evidence type="ECO:0000256" key="6">
    <source>
        <dbReference type="ARBA" id="ARBA00022722"/>
    </source>
</evidence>
<evidence type="ECO:0000256" key="4">
    <source>
        <dbReference type="ARBA" id="ARBA00012180"/>
    </source>
</evidence>
<feature type="non-terminal residue" evidence="11">
    <location>
        <position position="1"/>
    </location>
</feature>
<evidence type="ECO:0000313" key="11">
    <source>
        <dbReference type="EMBL" id="GAG80864.1"/>
    </source>
</evidence>
<dbReference type="GO" id="GO:0043137">
    <property type="term" value="P:DNA replication, removal of RNA primer"/>
    <property type="evidence" value="ECO:0007669"/>
    <property type="project" value="TreeGrafter"/>
</dbReference>
<dbReference type="SUPFAM" id="SSF53098">
    <property type="entry name" value="Ribonuclease H-like"/>
    <property type="match status" value="1"/>
</dbReference>
<dbReference type="PROSITE" id="PS51975">
    <property type="entry name" value="RNASE_H_2"/>
    <property type="match status" value="1"/>
</dbReference>
<feature type="non-terminal residue" evidence="11">
    <location>
        <position position="213"/>
    </location>
</feature>
<keyword evidence="6" id="KW-0540">Nuclease</keyword>
<comment type="caution">
    <text evidence="11">The sequence shown here is derived from an EMBL/GenBank/DDBJ whole genome shotgun (WGS) entry which is preliminary data.</text>
</comment>
<dbReference type="GO" id="GO:0032299">
    <property type="term" value="C:ribonuclease H2 complex"/>
    <property type="evidence" value="ECO:0007669"/>
    <property type="project" value="TreeGrafter"/>
</dbReference>
<name>X1AG03_9ZZZZ</name>
<dbReference type="Gene3D" id="3.30.420.10">
    <property type="entry name" value="Ribonuclease H-like superfamily/Ribonuclease H"/>
    <property type="match status" value="1"/>
</dbReference>
<evidence type="ECO:0000256" key="8">
    <source>
        <dbReference type="ARBA" id="ARBA00022759"/>
    </source>
</evidence>
<dbReference type="Pfam" id="PF01351">
    <property type="entry name" value="RNase_HII"/>
    <property type="match status" value="1"/>
</dbReference>
<dbReference type="GO" id="GO:0004523">
    <property type="term" value="F:RNA-DNA hybrid ribonuclease activity"/>
    <property type="evidence" value="ECO:0007669"/>
    <property type="project" value="UniProtKB-EC"/>
</dbReference>
<dbReference type="GO" id="GO:0003723">
    <property type="term" value="F:RNA binding"/>
    <property type="evidence" value="ECO:0007669"/>
    <property type="project" value="InterPro"/>
</dbReference>
<dbReference type="PANTHER" id="PTHR10954:SF23">
    <property type="entry name" value="RIBONUCLEASE"/>
    <property type="match status" value="1"/>
</dbReference>
<dbReference type="InterPro" id="IPR036397">
    <property type="entry name" value="RNaseH_sf"/>
</dbReference>
<comment type="subcellular location">
    <subcellularLocation>
        <location evidence="3">Cytoplasm</location>
    </subcellularLocation>
</comment>
<organism evidence="11">
    <name type="scientific">marine sediment metagenome</name>
    <dbReference type="NCBI Taxonomy" id="412755"/>
    <lineage>
        <taxon>unclassified sequences</taxon>
        <taxon>metagenomes</taxon>
        <taxon>ecological metagenomes</taxon>
    </lineage>
</organism>
<reference evidence="11" key="1">
    <citation type="journal article" date="2014" name="Front. Microbiol.">
        <title>High frequency of phylogenetically diverse reductive dehalogenase-homologous genes in deep subseafloor sedimentary metagenomes.</title>
        <authorList>
            <person name="Kawai M."/>
            <person name="Futagami T."/>
            <person name="Toyoda A."/>
            <person name="Takaki Y."/>
            <person name="Nishi S."/>
            <person name="Hori S."/>
            <person name="Arai W."/>
            <person name="Tsubouchi T."/>
            <person name="Morono Y."/>
            <person name="Uchiyama I."/>
            <person name="Ito T."/>
            <person name="Fujiyama A."/>
            <person name="Inagaki F."/>
            <person name="Takami H."/>
        </authorList>
    </citation>
    <scope>NUCLEOTIDE SEQUENCE</scope>
    <source>
        <strain evidence="11">Expedition CK06-06</strain>
    </source>
</reference>
<evidence type="ECO:0000256" key="5">
    <source>
        <dbReference type="ARBA" id="ARBA00022490"/>
    </source>
</evidence>
<dbReference type="GO" id="GO:0006298">
    <property type="term" value="P:mismatch repair"/>
    <property type="evidence" value="ECO:0007669"/>
    <property type="project" value="TreeGrafter"/>
</dbReference>
<comment type="catalytic activity">
    <reaction evidence="1">
        <text>Endonucleolytic cleavage to 5'-phosphomonoester.</text>
        <dbReference type="EC" id="3.1.26.4"/>
    </reaction>
</comment>
<protein>
    <recommendedName>
        <fullName evidence="4">ribonuclease H</fullName>
        <ecNumber evidence="4">3.1.26.4</ecNumber>
    </recommendedName>
</protein>
<feature type="domain" description="RNase H type-2" evidence="10">
    <location>
        <begin position="1"/>
        <end position="213"/>
    </location>
</feature>
<evidence type="ECO:0000256" key="1">
    <source>
        <dbReference type="ARBA" id="ARBA00000077"/>
    </source>
</evidence>
<proteinExistence type="predicted"/>
<dbReference type="PANTHER" id="PTHR10954">
    <property type="entry name" value="RIBONUCLEASE H2 SUBUNIT A"/>
    <property type="match status" value="1"/>
</dbReference>
<dbReference type="InterPro" id="IPR024567">
    <property type="entry name" value="RNase_HII/HIII_dom"/>
</dbReference>
<keyword evidence="7" id="KW-0479">Metal-binding</keyword>
<comment type="function">
    <text evidence="2">Endonuclease that specifically degrades the RNA of RNA-DNA hybrids.</text>
</comment>